<dbReference type="InterPro" id="IPR014327">
    <property type="entry name" value="RNA_pol_sigma70_bacteroid"/>
</dbReference>
<dbReference type="EMBL" id="OCMT01000003">
    <property type="protein sequence ID" value="SOD18869.1"/>
    <property type="molecule type" value="Genomic_DNA"/>
</dbReference>
<dbReference type="Pfam" id="PF08281">
    <property type="entry name" value="Sigma70_r4_2"/>
    <property type="match status" value="1"/>
</dbReference>
<evidence type="ECO:0000313" key="7">
    <source>
        <dbReference type="EMBL" id="SOD18869.1"/>
    </source>
</evidence>
<evidence type="ECO:0000259" key="5">
    <source>
        <dbReference type="Pfam" id="PF04542"/>
    </source>
</evidence>
<dbReference type="OrthoDB" id="679904at2"/>
<evidence type="ECO:0000256" key="2">
    <source>
        <dbReference type="ARBA" id="ARBA00023015"/>
    </source>
</evidence>
<reference evidence="8" key="1">
    <citation type="submission" date="2017-09" db="EMBL/GenBank/DDBJ databases">
        <authorList>
            <person name="Varghese N."/>
            <person name="Submissions S."/>
        </authorList>
    </citation>
    <scope>NUCLEOTIDE SEQUENCE [LARGE SCALE GENOMIC DNA]</scope>
    <source>
        <strain evidence="8">CGMCC 1.12803</strain>
    </source>
</reference>
<dbReference type="Gene3D" id="1.10.10.10">
    <property type="entry name" value="Winged helix-like DNA-binding domain superfamily/Winged helix DNA-binding domain"/>
    <property type="match status" value="1"/>
</dbReference>
<feature type="domain" description="RNA polymerase sigma factor 70 region 4 type 2" evidence="6">
    <location>
        <begin position="122"/>
        <end position="174"/>
    </location>
</feature>
<dbReference type="Pfam" id="PF04542">
    <property type="entry name" value="Sigma70_r2"/>
    <property type="match status" value="1"/>
</dbReference>
<dbReference type="RefSeq" id="WP_097133027.1">
    <property type="nucleotide sequence ID" value="NZ_OCMT01000003.1"/>
</dbReference>
<evidence type="ECO:0000256" key="4">
    <source>
        <dbReference type="ARBA" id="ARBA00023163"/>
    </source>
</evidence>
<organism evidence="7 8">
    <name type="scientific">Pedobacter xixiisoli</name>
    <dbReference type="NCBI Taxonomy" id="1476464"/>
    <lineage>
        <taxon>Bacteria</taxon>
        <taxon>Pseudomonadati</taxon>
        <taxon>Bacteroidota</taxon>
        <taxon>Sphingobacteriia</taxon>
        <taxon>Sphingobacteriales</taxon>
        <taxon>Sphingobacteriaceae</taxon>
        <taxon>Pedobacter</taxon>
    </lineage>
</organism>
<dbReference type="GO" id="GO:0003677">
    <property type="term" value="F:DNA binding"/>
    <property type="evidence" value="ECO:0007669"/>
    <property type="project" value="InterPro"/>
</dbReference>
<dbReference type="Gene3D" id="1.10.1740.10">
    <property type="match status" value="1"/>
</dbReference>
<feature type="domain" description="RNA polymerase sigma-70 region 2" evidence="5">
    <location>
        <begin position="26"/>
        <end position="89"/>
    </location>
</feature>
<dbReference type="SUPFAM" id="SSF88946">
    <property type="entry name" value="Sigma2 domain of RNA polymerase sigma factors"/>
    <property type="match status" value="1"/>
</dbReference>
<dbReference type="InterPro" id="IPR013324">
    <property type="entry name" value="RNA_pol_sigma_r3/r4-like"/>
</dbReference>
<keyword evidence="2" id="KW-0805">Transcription regulation</keyword>
<comment type="similarity">
    <text evidence="1">Belongs to the sigma-70 factor family. ECF subfamily.</text>
</comment>
<gene>
    <name evidence="7" type="ORF">SAMN06297358_3227</name>
</gene>
<sequence length="187" mass="22093">MLTDKEGLDPDFLLLKTDDVLAYELIYNKYAKLLLRHAFHKTSDKIVAEELVQNIFISLWENRQKLEVVNGQSYLFSALRFSIINHYRSLVVQNKYEDYIKVNAPITEDTASRNFEEKELSQQVELALNHLPEKTQEVFRLSRMQHQSNKEISSKLNISEKAVEYHITQSLKWLRQFLKKGVLFLFL</sequence>
<dbReference type="PANTHER" id="PTHR43133:SF46">
    <property type="entry name" value="RNA POLYMERASE SIGMA-70 FACTOR ECF SUBFAMILY"/>
    <property type="match status" value="1"/>
</dbReference>
<evidence type="ECO:0000259" key="6">
    <source>
        <dbReference type="Pfam" id="PF08281"/>
    </source>
</evidence>
<evidence type="ECO:0000313" key="8">
    <source>
        <dbReference type="Proteomes" id="UP000219281"/>
    </source>
</evidence>
<dbReference type="NCBIfam" id="TIGR02985">
    <property type="entry name" value="Sig70_bacteroi1"/>
    <property type="match status" value="1"/>
</dbReference>
<dbReference type="NCBIfam" id="TIGR02937">
    <property type="entry name" value="sigma70-ECF"/>
    <property type="match status" value="1"/>
</dbReference>
<proteinExistence type="inferred from homology"/>
<dbReference type="SUPFAM" id="SSF88659">
    <property type="entry name" value="Sigma3 and sigma4 domains of RNA polymerase sigma factors"/>
    <property type="match status" value="1"/>
</dbReference>
<keyword evidence="8" id="KW-1185">Reference proteome</keyword>
<dbReference type="InterPro" id="IPR036388">
    <property type="entry name" value="WH-like_DNA-bd_sf"/>
</dbReference>
<dbReference type="AlphaFoldDB" id="A0A286AAE1"/>
<dbReference type="InterPro" id="IPR013325">
    <property type="entry name" value="RNA_pol_sigma_r2"/>
</dbReference>
<keyword evidence="3" id="KW-0731">Sigma factor</keyword>
<dbReference type="InterPro" id="IPR007627">
    <property type="entry name" value="RNA_pol_sigma70_r2"/>
</dbReference>
<accession>A0A286AAE1</accession>
<dbReference type="GO" id="GO:0016987">
    <property type="term" value="F:sigma factor activity"/>
    <property type="evidence" value="ECO:0007669"/>
    <property type="project" value="UniProtKB-KW"/>
</dbReference>
<dbReference type="InterPro" id="IPR013249">
    <property type="entry name" value="RNA_pol_sigma70_r4_t2"/>
</dbReference>
<name>A0A286AAE1_9SPHI</name>
<dbReference type="InterPro" id="IPR014284">
    <property type="entry name" value="RNA_pol_sigma-70_dom"/>
</dbReference>
<keyword evidence="4" id="KW-0804">Transcription</keyword>
<evidence type="ECO:0000256" key="1">
    <source>
        <dbReference type="ARBA" id="ARBA00010641"/>
    </source>
</evidence>
<dbReference type="InterPro" id="IPR039425">
    <property type="entry name" value="RNA_pol_sigma-70-like"/>
</dbReference>
<dbReference type="PANTHER" id="PTHR43133">
    <property type="entry name" value="RNA POLYMERASE ECF-TYPE SIGMA FACTO"/>
    <property type="match status" value="1"/>
</dbReference>
<dbReference type="Proteomes" id="UP000219281">
    <property type="component" value="Unassembled WGS sequence"/>
</dbReference>
<evidence type="ECO:0000256" key="3">
    <source>
        <dbReference type="ARBA" id="ARBA00023082"/>
    </source>
</evidence>
<dbReference type="GO" id="GO:0006352">
    <property type="term" value="P:DNA-templated transcription initiation"/>
    <property type="evidence" value="ECO:0007669"/>
    <property type="project" value="InterPro"/>
</dbReference>
<protein>
    <submittedName>
        <fullName evidence="7">RNA polymerase sigma-70 factor, ECF subfamily</fullName>
    </submittedName>
</protein>